<dbReference type="AlphaFoldDB" id="A0A100Y2B3"/>
<dbReference type="EMBL" id="LNSV01000078">
    <property type="protein sequence ID" value="KUH36389.1"/>
    <property type="molecule type" value="Genomic_DNA"/>
</dbReference>
<reference evidence="1 2" key="1">
    <citation type="submission" date="2015-11" db="EMBL/GenBank/DDBJ databases">
        <title>Genome-wide analysis reveals the secondary metabolome in Streptomyces kanasensis ZX01.</title>
        <authorList>
            <person name="Zhang G."/>
            <person name="Han L."/>
            <person name="Feng J."/>
            <person name="Zhang X."/>
        </authorList>
    </citation>
    <scope>NUCLEOTIDE SEQUENCE [LARGE SCALE GENOMIC DNA]</scope>
    <source>
        <strain evidence="1 2">ZX01</strain>
    </source>
</reference>
<proteinExistence type="predicted"/>
<comment type="caution">
    <text evidence="1">The sequence shown here is derived from an EMBL/GenBank/DDBJ whole genome shotgun (WGS) entry which is preliminary data.</text>
</comment>
<keyword evidence="2" id="KW-1185">Reference proteome</keyword>
<protein>
    <submittedName>
        <fullName evidence="1">Uncharacterized protein</fullName>
    </submittedName>
</protein>
<dbReference type="RefSeq" id="WP_058944302.1">
    <property type="nucleotide sequence ID" value="NZ_LNSV01000078.1"/>
</dbReference>
<dbReference type="Proteomes" id="UP000054011">
    <property type="component" value="Unassembled WGS sequence"/>
</dbReference>
<evidence type="ECO:0000313" key="2">
    <source>
        <dbReference type="Proteomes" id="UP000054011"/>
    </source>
</evidence>
<evidence type="ECO:0000313" key="1">
    <source>
        <dbReference type="EMBL" id="KUH36389.1"/>
    </source>
</evidence>
<dbReference type="OrthoDB" id="3526086at2"/>
<accession>A0A100Y2B3</accession>
<organism evidence="1 2">
    <name type="scientific">Streptomyces kanasensis</name>
    <dbReference type="NCBI Taxonomy" id="936756"/>
    <lineage>
        <taxon>Bacteria</taxon>
        <taxon>Bacillati</taxon>
        <taxon>Actinomycetota</taxon>
        <taxon>Actinomycetes</taxon>
        <taxon>Kitasatosporales</taxon>
        <taxon>Streptomycetaceae</taxon>
        <taxon>Streptomyces</taxon>
    </lineage>
</organism>
<name>A0A100Y2B3_9ACTN</name>
<sequence>MPPSTASPAFAPPSTASVTRCYCVPGTPQARSAADWFFAADNQGCRDWSIPWPPQHPASTDPHVWLTEDPWHDENPERILEAEPLSRFLLQFTLHEASGIAPFNAWTLVMPVNRLEPLWDFLRPVPLSPFLPTYGADRFYAAPGLLASVSVDENQATVAFGALHRETLASLRRYDFPWARFDE</sequence>
<gene>
    <name evidence="1" type="ORF">ATE80_23730</name>
</gene>